<dbReference type="GeneID" id="84698762"/>
<dbReference type="AlphaFoldDB" id="A0A424W6H1"/>
<evidence type="ECO:0000313" key="3">
    <source>
        <dbReference type="Proteomes" id="UP000285324"/>
    </source>
</evidence>
<dbReference type="EMBL" id="QVXO01000054">
    <property type="protein sequence ID" value="RPJ88837.1"/>
    <property type="molecule type" value="Genomic_DNA"/>
</dbReference>
<organism evidence="2 3">
    <name type="scientific">Alcaligenes xylosoxydans xylosoxydans</name>
    <name type="common">Achromobacter xylosoxidans</name>
    <dbReference type="NCBI Taxonomy" id="85698"/>
    <lineage>
        <taxon>Bacteria</taxon>
        <taxon>Pseudomonadati</taxon>
        <taxon>Pseudomonadota</taxon>
        <taxon>Betaproteobacteria</taxon>
        <taxon>Burkholderiales</taxon>
        <taxon>Alcaligenaceae</taxon>
        <taxon>Achromobacter</taxon>
    </lineage>
</organism>
<dbReference type="OrthoDB" id="5956570at2"/>
<feature type="coiled-coil region" evidence="1">
    <location>
        <begin position="43"/>
        <end position="77"/>
    </location>
</feature>
<keyword evidence="1" id="KW-0175">Coiled coil</keyword>
<comment type="caution">
    <text evidence="2">The sequence shown here is derived from an EMBL/GenBank/DDBJ whole genome shotgun (WGS) entry which is preliminary data.</text>
</comment>
<evidence type="ECO:0000256" key="1">
    <source>
        <dbReference type="SAM" id="Coils"/>
    </source>
</evidence>
<proteinExistence type="predicted"/>
<dbReference type="Proteomes" id="UP000285324">
    <property type="component" value="Unassembled WGS sequence"/>
</dbReference>
<name>A0A424W6H1_ALCXX</name>
<dbReference type="RefSeq" id="WP_118934019.1">
    <property type="nucleotide sequence ID" value="NZ_CP061008.1"/>
</dbReference>
<protein>
    <submittedName>
        <fullName evidence="2">Uncharacterized protein</fullName>
    </submittedName>
</protein>
<sequence>MDFSLITSAVAAINGAIDLGKGAMSVRDEAKAMDIVRAMNEKLLDAQQRLFELSAAINALQHENFHATQELREVREALAERGRYSLVEISNGQLTYRINPSPTLCGASDPSSPEPDHYICQKCFDGPGKNKVVLQRRFRTGGRNSYWHCAGCNMGWAFDK</sequence>
<evidence type="ECO:0000313" key="2">
    <source>
        <dbReference type="EMBL" id="RPJ88837.1"/>
    </source>
</evidence>
<reference evidence="2 3" key="1">
    <citation type="submission" date="2018-08" db="EMBL/GenBank/DDBJ databases">
        <title>Achromobacter xylosoxidans Genome sequencing and assembly.</title>
        <authorList>
            <person name="Wang R."/>
            <person name="Rensing C."/>
            <person name="Li Y."/>
        </authorList>
    </citation>
    <scope>NUCLEOTIDE SEQUENCE [LARGE SCALE GENOMIC DNA]</scope>
    <source>
        <strain evidence="2 3">GD003A</strain>
    </source>
</reference>
<accession>A0A424W6H1</accession>
<gene>
    <name evidence="2" type="ORF">DY367_25895</name>
</gene>